<feature type="region of interest" description="Disordered" evidence="1">
    <location>
        <begin position="1"/>
        <end position="117"/>
    </location>
</feature>
<feature type="compositionally biased region" description="Basic residues" evidence="1">
    <location>
        <begin position="105"/>
        <end position="114"/>
    </location>
</feature>
<name>A0AA35SW96_GEOBA</name>
<feature type="compositionally biased region" description="Basic and acidic residues" evidence="1">
    <location>
        <begin position="79"/>
        <end position="89"/>
    </location>
</feature>
<protein>
    <submittedName>
        <fullName evidence="2">Uncharacterized protein</fullName>
    </submittedName>
</protein>
<evidence type="ECO:0000313" key="2">
    <source>
        <dbReference type="EMBL" id="CAI8037033.1"/>
    </source>
</evidence>
<dbReference type="Proteomes" id="UP001174909">
    <property type="component" value="Unassembled WGS sequence"/>
</dbReference>
<evidence type="ECO:0000313" key="3">
    <source>
        <dbReference type="Proteomes" id="UP001174909"/>
    </source>
</evidence>
<sequence length="152" mass="17865">LQRPEESPPRHQVQACGREEEEEKEPQGELLHLHLQGSEAGSPRHWHLQQGHEHHELVRQRHLRAYRHRGLPSCSLQQETHDHQPRGADSRPPSPARRTEQARSQRGHQGRHQIHQQQVERLLSSTPFILFFLLNRLFSKPPQLQLMPSQCY</sequence>
<feature type="compositionally biased region" description="Basic residues" evidence="1">
    <location>
        <begin position="60"/>
        <end position="70"/>
    </location>
</feature>
<proteinExistence type="predicted"/>
<accession>A0AA35SW96</accession>
<feature type="compositionally biased region" description="Basic and acidic residues" evidence="1">
    <location>
        <begin position="50"/>
        <end position="59"/>
    </location>
</feature>
<evidence type="ECO:0000256" key="1">
    <source>
        <dbReference type="SAM" id="MobiDB-lite"/>
    </source>
</evidence>
<gene>
    <name evidence="2" type="ORF">GBAR_LOCUS20726</name>
</gene>
<comment type="caution">
    <text evidence="2">The sequence shown here is derived from an EMBL/GenBank/DDBJ whole genome shotgun (WGS) entry which is preliminary data.</text>
</comment>
<keyword evidence="3" id="KW-1185">Reference proteome</keyword>
<organism evidence="2 3">
    <name type="scientific">Geodia barretti</name>
    <name type="common">Barrett's horny sponge</name>
    <dbReference type="NCBI Taxonomy" id="519541"/>
    <lineage>
        <taxon>Eukaryota</taxon>
        <taxon>Metazoa</taxon>
        <taxon>Porifera</taxon>
        <taxon>Demospongiae</taxon>
        <taxon>Heteroscleromorpha</taxon>
        <taxon>Tetractinellida</taxon>
        <taxon>Astrophorina</taxon>
        <taxon>Geodiidae</taxon>
        <taxon>Geodia</taxon>
    </lineage>
</organism>
<dbReference type="AlphaFoldDB" id="A0AA35SW96"/>
<feature type="non-terminal residue" evidence="2">
    <location>
        <position position="1"/>
    </location>
</feature>
<dbReference type="EMBL" id="CASHTH010002909">
    <property type="protein sequence ID" value="CAI8037033.1"/>
    <property type="molecule type" value="Genomic_DNA"/>
</dbReference>
<reference evidence="2" key="1">
    <citation type="submission" date="2023-03" db="EMBL/GenBank/DDBJ databases">
        <authorList>
            <person name="Steffen K."/>
            <person name="Cardenas P."/>
        </authorList>
    </citation>
    <scope>NUCLEOTIDE SEQUENCE</scope>
</reference>